<dbReference type="OrthoDB" id="745435at2"/>
<keyword evidence="6" id="KW-1185">Reference proteome</keyword>
<sequence>MLNATIFQKKVLREITSISEHESFSIYFRHKKQFTFPLHTHEEYELNLVLGGAGIQRIIGDHIGYIGHAELVMVGPDLPHGWFTQGDLDDDALEVTLQFRKDLFSDDFLYKDQLHNIRKLLENAGRGIMFTPTLAETVYRRLVKLQKTRGFEAFIGLLLLLQELAVAGNSTLLSSVLFKREEVSPDSGQLERAFEYMNRHYGSAIALTDIARVLHMSEASFSRFMKAQTGMTFTENLVELRLGHVTRMLVTTQLTIAEIAYHCGFNNMANFNKLFKRHKGCTPKEYKMKYSKQLLKRVG</sequence>
<dbReference type="InterPro" id="IPR018062">
    <property type="entry name" value="HTH_AraC-typ_CS"/>
</dbReference>
<gene>
    <name evidence="5" type="ORF">SAMN05660909_03890</name>
</gene>
<dbReference type="EMBL" id="FNRL01000020">
    <property type="protein sequence ID" value="SEA87641.1"/>
    <property type="molecule type" value="Genomic_DNA"/>
</dbReference>
<dbReference type="PRINTS" id="PR00032">
    <property type="entry name" value="HTHARAC"/>
</dbReference>
<dbReference type="PANTHER" id="PTHR43280">
    <property type="entry name" value="ARAC-FAMILY TRANSCRIPTIONAL REGULATOR"/>
    <property type="match status" value="1"/>
</dbReference>
<evidence type="ECO:0000256" key="3">
    <source>
        <dbReference type="ARBA" id="ARBA00023163"/>
    </source>
</evidence>
<proteinExistence type="predicted"/>
<name>A0A1H4ERI7_9BACT</name>
<dbReference type="PROSITE" id="PS00041">
    <property type="entry name" value="HTH_ARAC_FAMILY_1"/>
    <property type="match status" value="1"/>
</dbReference>
<dbReference type="AlphaFoldDB" id="A0A1H4ERI7"/>
<dbReference type="Proteomes" id="UP000199656">
    <property type="component" value="Unassembled WGS sequence"/>
</dbReference>
<dbReference type="SUPFAM" id="SSF46689">
    <property type="entry name" value="Homeodomain-like"/>
    <property type="match status" value="2"/>
</dbReference>
<dbReference type="RefSeq" id="WP_089763594.1">
    <property type="nucleotide sequence ID" value="NZ_BKAT01000033.1"/>
</dbReference>
<keyword evidence="2 5" id="KW-0238">DNA-binding</keyword>
<dbReference type="InterPro" id="IPR018060">
    <property type="entry name" value="HTH_AraC"/>
</dbReference>
<dbReference type="SUPFAM" id="SSF51182">
    <property type="entry name" value="RmlC-like cupins"/>
    <property type="match status" value="1"/>
</dbReference>
<dbReference type="InterPro" id="IPR009057">
    <property type="entry name" value="Homeodomain-like_sf"/>
</dbReference>
<evidence type="ECO:0000313" key="6">
    <source>
        <dbReference type="Proteomes" id="UP000199656"/>
    </source>
</evidence>
<dbReference type="PROSITE" id="PS01124">
    <property type="entry name" value="HTH_ARAC_FAMILY_2"/>
    <property type="match status" value="1"/>
</dbReference>
<keyword evidence="1" id="KW-0805">Transcription regulation</keyword>
<evidence type="ECO:0000256" key="1">
    <source>
        <dbReference type="ARBA" id="ARBA00023015"/>
    </source>
</evidence>
<dbReference type="InterPro" id="IPR011051">
    <property type="entry name" value="RmlC_Cupin_sf"/>
</dbReference>
<dbReference type="STRING" id="408074.SAMN05660909_03890"/>
<evidence type="ECO:0000259" key="4">
    <source>
        <dbReference type="PROSITE" id="PS01124"/>
    </source>
</evidence>
<dbReference type="InterPro" id="IPR020449">
    <property type="entry name" value="Tscrpt_reg_AraC-type_HTH"/>
</dbReference>
<protein>
    <submittedName>
        <fullName evidence="5">AraC-type DNA-binding protein</fullName>
    </submittedName>
</protein>
<dbReference type="Pfam" id="PF12833">
    <property type="entry name" value="HTH_18"/>
    <property type="match status" value="1"/>
</dbReference>
<reference evidence="6" key="1">
    <citation type="submission" date="2016-10" db="EMBL/GenBank/DDBJ databases">
        <authorList>
            <person name="Varghese N."/>
            <person name="Submissions S."/>
        </authorList>
    </citation>
    <scope>NUCLEOTIDE SEQUENCE [LARGE SCALE GENOMIC DNA]</scope>
    <source>
        <strain evidence="6">DSM 23920</strain>
    </source>
</reference>
<dbReference type="Gene3D" id="1.10.10.60">
    <property type="entry name" value="Homeodomain-like"/>
    <property type="match status" value="2"/>
</dbReference>
<dbReference type="GO" id="GO:0043565">
    <property type="term" value="F:sequence-specific DNA binding"/>
    <property type="evidence" value="ECO:0007669"/>
    <property type="project" value="InterPro"/>
</dbReference>
<dbReference type="SMART" id="SM00342">
    <property type="entry name" value="HTH_ARAC"/>
    <property type="match status" value="1"/>
</dbReference>
<feature type="domain" description="HTH araC/xylS-type" evidence="4">
    <location>
        <begin position="191"/>
        <end position="289"/>
    </location>
</feature>
<dbReference type="GO" id="GO:0003700">
    <property type="term" value="F:DNA-binding transcription factor activity"/>
    <property type="evidence" value="ECO:0007669"/>
    <property type="project" value="InterPro"/>
</dbReference>
<dbReference type="PANTHER" id="PTHR43280:SF27">
    <property type="entry name" value="TRANSCRIPTIONAL REGULATOR MTLR"/>
    <property type="match status" value="1"/>
</dbReference>
<organism evidence="5 6">
    <name type="scientific">Chitinophaga terrae</name>
    <name type="common">ex Kim and Jung 2007</name>
    <dbReference type="NCBI Taxonomy" id="408074"/>
    <lineage>
        <taxon>Bacteria</taxon>
        <taxon>Pseudomonadati</taxon>
        <taxon>Bacteroidota</taxon>
        <taxon>Chitinophagia</taxon>
        <taxon>Chitinophagales</taxon>
        <taxon>Chitinophagaceae</taxon>
        <taxon>Chitinophaga</taxon>
    </lineage>
</organism>
<keyword evidence="3" id="KW-0804">Transcription</keyword>
<evidence type="ECO:0000256" key="2">
    <source>
        <dbReference type="ARBA" id="ARBA00023125"/>
    </source>
</evidence>
<accession>A0A1H4ERI7</accession>
<evidence type="ECO:0000313" key="5">
    <source>
        <dbReference type="EMBL" id="SEA87641.1"/>
    </source>
</evidence>